<dbReference type="AlphaFoldDB" id="A0A8H7QII0"/>
<feature type="region of interest" description="Disordered" evidence="2">
    <location>
        <begin position="1"/>
        <end position="27"/>
    </location>
</feature>
<proteinExistence type="predicted"/>
<dbReference type="Proteomes" id="UP000603453">
    <property type="component" value="Unassembled WGS sequence"/>
</dbReference>
<evidence type="ECO:0000256" key="2">
    <source>
        <dbReference type="SAM" id="MobiDB-lite"/>
    </source>
</evidence>
<gene>
    <name evidence="3" type="ORF">INT47_006447</name>
</gene>
<reference evidence="3" key="1">
    <citation type="submission" date="2020-12" db="EMBL/GenBank/DDBJ databases">
        <title>Metabolic potential, ecology and presence of endohyphal bacteria is reflected in genomic diversity of Mucoromycotina.</title>
        <authorList>
            <person name="Muszewska A."/>
            <person name="Okrasinska A."/>
            <person name="Steczkiewicz K."/>
            <person name="Drgas O."/>
            <person name="Orlowska M."/>
            <person name="Perlinska-Lenart U."/>
            <person name="Aleksandrzak-Piekarczyk T."/>
            <person name="Szatraj K."/>
            <person name="Zielenkiewicz U."/>
            <person name="Pilsyk S."/>
            <person name="Malc E."/>
            <person name="Mieczkowski P."/>
            <person name="Kruszewska J.S."/>
            <person name="Biernat P."/>
            <person name="Pawlowska J."/>
        </authorList>
    </citation>
    <scope>NUCLEOTIDE SEQUENCE</scope>
    <source>
        <strain evidence="3">WA0000017839</strain>
    </source>
</reference>
<protein>
    <submittedName>
        <fullName evidence="3">Uncharacterized protein</fullName>
    </submittedName>
</protein>
<evidence type="ECO:0000256" key="1">
    <source>
        <dbReference type="SAM" id="Coils"/>
    </source>
</evidence>
<dbReference type="OrthoDB" id="2276367at2759"/>
<organism evidence="3 4">
    <name type="scientific">Mucor saturninus</name>
    <dbReference type="NCBI Taxonomy" id="64648"/>
    <lineage>
        <taxon>Eukaryota</taxon>
        <taxon>Fungi</taxon>
        <taxon>Fungi incertae sedis</taxon>
        <taxon>Mucoromycota</taxon>
        <taxon>Mucoromycotina</taxon>
        <taxon>Mucoromycetes</taxon>
        <taxon>Mucorales</taxon>
        <taxon>Mucorineae</taxon>
        <taxon>Mucoraceae</taxon>
        <taxon>Mucor</taxon>
    </lineage>
</organism>
<feature type="coiled-coil region" evidence="1">
    <location>
        <begin position="160"/>
        <end position="187"/>
    </location>
</feature>
<accession>A0A8H7QII0</accession>
<evidence type="ECO:0000313" key="4">
    <source>
        <dbReference type="Proteomes" id="UP000603453"/>
    </source>
</evidence>
<evidence type="ECO:0000313" key="3">
    <source>
        <dbReference type="EMBL" id="KAG2192730.1"/>
    </source>
</evidence>
<feature type="compositionally biased region" description="Low complexity" evidence="2">
    <location>
        <begin position="16"/>
        <end position="27"/>
    </location>
</feature>
<sequence length="271" mass="30992">MMLQTSSLPRSLHGLSSPRSTSSSRTTRVLEELQENLETIQKEIKSTRAQLTTVCENKENSERENEAFIENNKQLRSDIQEVMQILESKQELLDSTKKTYVTTENRVKQLKDEATSARKEMDDLKRREHTIEKECHTITLLKEKQVLQKLALEKSVVQAQSEFDTELATLNEELDQIRSQIIKLQNTDITSAVKLSLEKQHKERELVLQDYTAVQAQIQSNNQAFIDMVKAELASLMEELPALESTSLETDLDNCKQDVHSLVSRVKSSSS</sequence>
<keyword evidence="1" id="KW-0175">Coiled coil</keyword>
<keyword evidence="4" id="KW-1185">Reference proteome</keyword>
<comment type="caution">
    <text evidence="3">The sequence shown here is derived from an EMBL/GenBank/DDBJ whole genome shotgun (WGS) entry which is preliminary data.</text>
</comment>
<dbReference type="EMBL" id="JAEPRD010000271">
    <property type="protein sequence ID" value="KAG2192730.1"/>
    <property type="molecule type" value="Genomic_DNA"/>
</dbReference>
<name>A0A8H7QII0_9FUNG</name>